<comment type="caution">
    <text evidence="1">The sequence shown here is derived from an EMBL/GenBank/DDBJ whole genome shotgun (WGS) entry which is preliminary data.</text>
</comment>
<protein>
    <submittedName>
        <fullName evidence="1">Uncharacterized protein</fullName>
    </submittedName>
</protein>
<organism evidence="1 2">
    <name type="scientific">Dendrolimus kikuchii</name>
    <dbReference type="NCBI Taxonomy" id="765133"/>
    <lineage>
        <taxon>Eukaryota</taxon>
        <taxon>Metazoa</taxon>
        <taxon>Ecdysozoa</taxon>
        <taxon>Arthropoda</taxon>
        <taxon>Hexapoda</taxon>
        <taxon>Insecta</taxon>
        <taxon>Pterygota</taxon>
        <taxon>Neoptera</taxon>
        <taxon>Endopterygota</taxon>
        <taxon>Lepidoptera</taxon>
        <taxon>Glossata</taxon>
        <taxon>Ditrysia</taxon>
        <taxon>Bombycoidea</taxon>
        <taxon>Lasiocampidae</taxon>
        <taxon>Dendrolimus</taxon>
    </lineage>
</organism>
<gene>
    <name evidence="1" type="ORF">K1T71_006898</name>
</gene>
<name>A0ACC1D2P6_9NEOP</name>
<dbReference type="Proteomes" id="UP000824533">
    <property type="component" value="Linkage Group LG11"/>
</dbReference>
<dbReference type="EMBL" id="CM034397">
    <property type="protein sequence ID" value="KAJ0178025.1"/>
    <property type="molecule type" value="Genomic_DNA"/>
</dbReference>
<keyword evidence="2" id="KW-1185">Reference proteome</keyword>
<evidence type="ECO:0000313" key="2">
    <source>
        <dbReference type="Proteomes" id="UP000824533"/>
    </source>
</evidence>
<evidence type="ECO:0000313" key="1">
    <source>
        <dbReference type="EMBL" id="KAJ0178025.1"/>
    </source>
</evidence>
<accession>A0ACC1D2P6</accession>
<sequence>MSNYCSYLTISTTIGVGTTMKYLGLVLDSRWEFSAHFKRLAPRLIGAAGALSRLVPNVGGPGAPCRKLYEGVVRSMALYGAPIWAESLTAKNAALLRRPQRALAVRAIRGYRTISFEAASLLAGSPPWDLEARVLAAVYDWRKDALSRDFRPAPREIEAKRAEFRRDLMVEWQNRLAHPSAGHRTVEAVRPVLPKWIDRRHGTLTRIHKVHSLIRMCDRTLKMSIHRVATFSGLTRTLLLQSRRVDTYEKLPN</sequence>
<reference evidence="1 2" key="1">
    <citation type="journal article" date="2021" name="Front. Genet.">
        <title>Chromosome-Level Genome Assembly Reveals Significant Gene Expansion in the Toll and IMD Signaling Pathways of Dendrolimus kikuchii.</title>
        <authorList>
            <person name="Zhou J."/>
            <person name="Wu P."/>
            <person name="Xiong Z."/>
            <person name="Liu N."/>
            <person name="Zhao N."/>
            <person name="Ji M."/>
            <person name="Qiu Y."/>
            <person name="Yang B."/>
        </authorList>
    </citation>
    <scope>NUCLEOTIDE SEQUENCE [LARGE SCALE GENOMIC DNA]</scope>
    <source>
        <strain evidence="1">Ann1</strain>
    </source>
</reference>
<proteinExistence type="predicted"/>